<dbReference type="InterPro" id="IPR025500">
    <property type="entry name" value="DUF4390"/>
</dbReference>
<evidence type="ECO:0008006" key="3">
    <source>
        <dbReference type="Google" id="ProtNLM"/>
    </source>
</evidence>
<dbReference type="Pfam" id="PF14334">
    <property type="entry name" value="DUF4390"/>
    <property type="match status" value="1"/>
</dbReference>
<gene>
    <name evidence="1" type="ORF">THIARS_40333</name>
</gene>
<evidence type="ECO:0000313" key="1">
    <source>
        <dbReference type="EMBL" id="SBP86704.1"/>
    </source>
</evidence>
<dbReference type="Proteomes" id="UP000214566">
    <property type="component" value="Unassembled WGS sequence"/>
</dbReference>
<dbReference type="RefSeq" id="WP_094159179.1">
    <property type="nucleotide sequence ID" value="NZ_LT592170.1"/>
</dbReference>
<sequence>MTLPQAPDPIRRRAMIALGLALGAGLYGRPGQAGAAAVDAQPLGIEQEPDGLYVSATVVFALPRALEDALHRGIPLYFLTRVAVVHGRWWWFDEKIGAAQVLSRLAYQPLLEKYRVSTGALQKNYSSLDEALNQVQHVLHLKVADARDLVIGRSYTVQASFELDLSQLPRPFQINVGSQSEWQLEADFPSASFIWKPPQSTASPG</sequence>
<proteinExistence type="predicted"/>
<keyword evidence="2" id="KW-1185">Reference proteome</keyword>
<reference evidence="1 2" key="1">
    <citation type="submission" date="2016-06" db="EMBL/GenBank/DDBJ databases">
        <authorList>
            <person name="Kjaerup R.B."/>
            <person name="Dalgaard T.S."/>
            <person name="Juul-Madsen H.R."/>
        </authorList>
    </citation>
    <scope>NUCLEOTIDE SEQUENCE [LARGE SCALE GENOMIC DNA]</scope>
    <source>
        <strain evidence="1 2">DSM 16361</strain>
    </source>
</reference>
<protein>
    <recommendedName>
        <fullName evidence="3">Proline rich signal peptide protein</fullName>
    </recommendedName>
</protein>
<accession>A0A238D0F8</accession>
<dbReference type="AlphaFoldDB" id="A0A238D0F8"/>
<dbReference type="OrthoDB" id="5298153at2"/>
<evidence type="ECO:0000313" key="2">
    <source>
        <dbReference type="Proteomes" id="UP000214566"/>
    </source>
</evidence>
<organism evidence="1 2">
    <name type="scientific">Thiomonas delicata</name>
    <name type="common">Thiomonas cuprina</name>
    <dbReference type="NCBI Taxonomy" id="364030"/>
    <lineage>
        <taxon>Bacteria</taxon>
        <taxon>Pseudomonadati</taxon>
        <taxon>Pseudomonadota</taxon>
        <taxon>Betaproteobacteria</taxon>
        <taxon>Burkholderiales</taxon>
        <taxon>Thiomonas</taxon>
    </lineage>
</organism>
<name>A0A238D0F8_THIDL</name>
<dbReference type="EMBL" id="FLMQ01000034">
    <property type="protein sequence ID" value="SBP86704.1"/>
    <property type="molecule type" value="Genomic_DNA"/>
</dbReference>